<dbReference type="AlphaFoldDB" id="A0A7W8AJJ3"/>
<comment type="function">
    <text evidence="6">Probably part of an ABC transporter complex. Probably Responsible for energy coupling to the transport system.</text>
</comment>
<proteinExistence type="inferred from homology"/>
<dbReference type="GO" id="GO:0008643">
    <property type="term" value="P:carbohydrate transport"/>
    <property type="evidence" value="ECO:0007669"/>
    <property type="project" value="InterPro"/>
</dbReference>
<keyword evidence="5 8" id="KW-0067">ATP-binding</keyword>
<dbReference type="Gene3D" id="2.40.50.140">
    <property type="entry name" value="Nucleic acid-binding proteins"/>
    <property type="match status" value="1"/>
</dbReference>
<dbReference type="Pfam" id="PF00005">
    <property type="entry name" value="ABC_tran"/>
    <property type="match status" value="1"/>
</dbReference>
<dbReference type="Gene3D" id="2.40.50.100">
    <property type="match status" value="1"/>
</dbReference>
<evidence type="ECO:0000256" key="3">
    <source>
        <dbReference type="ARBA" id="ARBA00022448"/>
    </source>
</evidence>
<evidence type="ECO:0000256" key="2">
    <source>
        <dbReference type="ARBA" id="ARBA00005417"/>
    </source>
</evidence>
<dbReference type="PANTHER" id="PTHR43875:SF10">
    <property type="entry name" value="BLL2173 PROTEIN"/>
    <property type="match status" value="1"/>
</dbReference>
<dbReference type="PROSITE" id="PS50893">
    <property type="entry name" value="ABC_TRANSPORTER_2"/>
    <property type="match status" value="1"/>
</dbReference>
<dbReference type="GO" id="GO:0016887">
    <property type="term" value="F:ATP hydrolysis activity"/>
    <property type="evidence" value="ECO:0007669"/>
    <property type="project" value="InterPro"/>
</dbReference>
<keyword evidence="4" id="KW-0547">Nucleotide-binding</keyword>
<comment type="subcellular location">
    <subcellularLocation>
        <location evidence="1">Cell inner membrane</location>
        <topology evidence="1">Peripheral membrane protein</topology>
    </subcellularLocation>
</comment>
<dbReference type="SMART" id="SM00382">
    <property type="entry name" value="AAA"/>
    <property type="match status" value="1"/>
</dbReference>
<comment type="caution">
    <text evidence="8">The sequence shown here is derived from an EMBL/GenBank/DDBJ whole genome shotgun (WGS) entry which is preliminary data.</text>
</comment>
<evidence type="ECO:0000313" key="8">
    <source>
        <dbReference type="EMBL" id="MBB5091552.1"/>
    </source>
</evidence>
<dbReference type="InterPro" id="IPR015855">
    <property type="entry name" value="ABC_transpr_MalK-like"/>
</dbReference>
<comment type="similarity">
    <text evidence="2">Belongs to the ABC transporter superfamily.</text>
</comment>
<dbReference type="InterPro" id="IPR047641">
    <property type="entry name" value="ABC_transpr_MalK/UgpC-like"/>
</dbReference>
<gene>
    <name evidence="8" type="ORF">HNQ68_002093</name>
</gene>
<dbReference type="SUPFAM" id="SSF52540">
    <property type="entry name" value="P-loop containing nucleoside triphosphate hydrolases"/>
    <property type="match status" value="1"/>
</dbReference>
<sequence length="350" mass="38566">MSEIELRNVGKSYGKTSVLADISLDMGDGEFVVLVGPSGCGKSTLLRMIAGLEDITSGEIRIGGKVVNDMRAKERDIAMVFQSYALYPHMKVAENMSFSLKLSGTPKEEIRKRVQEVAEILGLEKLLDRFPRELSGGQRQRVAMGRAIVRAPRAFLFDEPLSNLDAKLRVKMRSEIKKLHQRLGKTTVYVTHDQTEAMTMADKIVVLNGGKIEQYGPPLELYNNPANIFVAGFIGSPEINLLKTEARGDHAVTEDGIVLPLVSPLKSQTSMMYGIRPQHIEIADKGIEGLVTLVEPTGDSQELVVKVGEQDIHVIAKGDRQFTTGMTVRLALDAAKVLLFDSVSGERLRY</sequence>
<dbReference type="FunFam" id="3.40.50.300:FF:000042">
    <property type="entry name" value="Maltose/maltodextrin ABC transporter, ATP-binding protein"/>
    <property type="match status" value="1"/>
</dbReference>
<dbReference type="EMBL" id="JACHIL010000003">
    <property type="protein sequence ID" value="MBB5091552.1"/>
    <property type="molecule type" value="Genomic_DNA"/>
</dbReference>
<dbReference type="InterPro" id="IPR012340">
    <property type="entry name" value="NA-bd_OB-fold"/>
</dbReference>
<dbReference type="SUPFAM" id="SSF50331">
    <property type="entry name" value="MOP-like"/>
    <property type="match status" value="1"/>
</dbReference>
<dbReference type="GO" id="GO:0140359">
    <property type="term" value="F:ABC-type transporter activity"/>
    <property type="evidence" value="ECO:0007669"/>
    <property type="project" value="InterPro"/>
</dbReference>
<dbReference type="NCBIfam" id="NF008653">
    <property type="entry name" value="PRK11650.1"/>
    <property type="match status" value="1"/>
</dbReference>
<dbReference type="InterPro" id="IPR008995">
    <property type="entry name" value="Mo/tungstate-bd_C_term_dom"/>
</dbReference>
<dbReference type="InterPro" id="IPR013611">
    <property type="entry name" value="Transp-assoc_OB_typ2"/>
</dbReference>
<feature type="domain" description="ABC transporter" evidence="7">
    <location>
        <begin position="4"/>
        <end position="234"/>
    </location>
</feature>
<dbReference type="Gene3D" id="3.40.50.300">
    <property type="entry name" value="P-loop containing nucleotide triphosphate hydrolases"/>
    <property type="match status" value="1"/>
</dbReference>
<dbReference type="InterPro" id="IPR017871">
    <property type="entry name" value="ABC_transporter-like_CS"/>
</dbReference>
<dbReference type="InterPro" id="IPR003593">
    <property type="entry name" value="AAA+_ATPase"/>
</dbReference>
<reference evidence="8 9" key="1">
    <citation type="submission" date="2020-08" db="EMBL/GenBank/DDBJ databases">
        <title>Genomic Encyclopedia of Type Strains, Phase IV (KMG-IV): sequencing the most valuable type-strain genomes for metagenomic binning, comparative biology and taxonomic classification.</title>
        <authorList>
            <person name="Goeker M."/>
        </authorList>
    </citation>
    <scope>NUCLEOTIDE SEQUENCE [LARGE SCALE GENOMIC DNA]</scope>
    <source>
        <strain evidence="8 9">DSM 25620</strain>
    </source>
</reference>
<accession>A0A7W8AJJ3</accession>
<dbReference type="GO" id="GO:0055052">
    <property type="term" value="C:ATP-binding cassette (ABC) transporter complex, substrate-binding subunit-containing"/>
    <property type="evidence" value="ECO:0007669"/>
    <property type="project" value="TreeGrafter"/>
</dbReference>
<keyword evidence="8" id="KW-0762">Sugar transport</keyword>
<dbReference type="PROSITE" id="PS00211">
    <property type="entry name" value="ABC_TRANSPORTER_1"/>
    <property type="match status" value="1"/>
</dbReference>
<evidence type="ECO:0000259" key="7">
    <source>
        <dbReference type="PROSITE" id="PS50893"/>
    </source>
</evidence>
<evidence type="ECO:0000256" key="1">
    <source>
        <dbReference type="ARBA" id="ARBA00004417"/>
    </source>
</evidence>
<organism evidence="8 9">
    <name type="scientific">Pseudochrobactrum saccharolyticum</name>
    <dbReference type="NCBI Taxonomy" id="354352"/>
    <lineage>
        <taxon>Bacteria</taxon>
        <taxon>Pseudomonadati</taxon>
        <taxon>Pseudomonadota</taxon>
        <taxon>Alphaproteobacteria</taxon>
        <taxon>Hyphomicrobiales</taxon>
        <taxon>Brucellaceae</taxon>
        <taxon>Pseudochrobactrum</taxon>
    </lineage>
</organism>
<evidence type="ECO:0000313" key="9">
    <source>
        <dbReference type="Proteomes" id="UP000531231"/>
    </source>
</evidence>
<evidence type="ECO:0000256" key="6">
    <source>
        <dbReference type="ARBA" id="ARBA00055162"/>
    </source>
</evidence>
<protein>
    <submittedName>
        <fullName evidence="8">Multiple sugar transport system ATP-binding protein</fullName>
    </submittedName>
</protein>
<evidence type="ECO:0000256" key="4">
    <source>
        <dbReference type="ARBA" id="ARBA00022741"/>
    </source>
</evidence>
<evidence type="ECO:0000256" key="5">
    <source>
        <dbReference type="ARBA" id="ARBA00022840"/>
    </source>
</evidence>
<dbReference type="InterPro" id="IPR027417">
    <property type="entry name" value="P-loop_NTPase"/>
</dbReference>
<dbReference type="GO" id="GO:0005524">
    <property type="term" value="F:ATP binding"/>
    <property type="evidence" value="ECO:0007669"/>
    <property type="project" value="UniProtKB-KW"/>
</dbReference>
<keyword evidence="3" id="KW-0813">Transport</keyword>
<dbReference type="Proteomes" id="UP000531231">
    <property type="component" value="Unassembled WGS sequence"/>
</dbReference>
<dbReference type="RefSeq" id="WP_151159585.1">
    <property type="nucleotide sequence ID" value="NZ_JACHIL010000003.1"/>
</dbReference>
<name>A0A7W8AJJ3_9HYPH</name>
<dbReference type="Pfam" id="PF08402">
    <property type="entry name" value="TOBE_2"/>
    <property type="match status" value="1"/>
</dbReference>
<dbReference type="PANTHER" id="PTHR43875">
    <property type="entry name" value="MALTODEXTRIN IMPORT ATP-BINDING PROTEIN MSMX"/>
    <property type="match status" value="1"/>
</dbReference>
<dbReference type="InterPro" id="IPR003439">
    <property type="entry name" value="ABC_transporter-like_ATP-bd"/>
</dbReference>
<keyword evidence="9" id="KW-1185">Reference proteome</keyword>
<dbReference type="CDD" id="cd03301">
    <property type="entry name" value="ABC_MalK_N"/>
    <property type="match status" value="1"/>
</dbReference>